<keyword evidence="6" id="KW-1185">Reference proteome</keyword>
<dbReference type="InterPro" id="IPR018060">
    <property type="entry name" value="HTH_AraC"/>
</dbReference>
<dbReference type="Pfam" id="PF12833">
    <property type="entry name" value="HTH_18"/>
    <property type="match status" value="1"/>
</dbReference>
<organism evidence="5 6">
    <name type="scientific">Paraflavitalea soli</name>
    <dbReference type="NCBI Taxonomy" id="2315862"/>
    <lineage>
        <taxon>Bacteria</taxon>
        <taxon>Pseudomonadati</taxon>
        <taxon>Bacteroidota</taxon>
        <taxon>Chitinophagia</taxon>
        <taxon>Chitinophagales</taxon>
        <taxon>Chitinophagaceae</taxon>
        <taxon>Paraflavitalea</taxon>
    </lineage>
</organism>
<feature type="domain" description="HTH araC/xylS-type" evidence="4">
    <location>
        <begin position="172"/>
        <end position="270"/>
    </location>
</feature>
<dbReference type="PANTHER" id="PTHR43280:SF32">
    <property type="entry name" value="TRANSCRIPTIONAL REGULATORY PROTEIN"/>
    <property type="match status" value="1"/>
</dbReference>
<dbReference type="PROSITE" id="PS01124">
    <property type="entry name" value="HTH_ARAC_FAMILY_2"/>
    <property type="match status" value="1"/>
</dbReference>
<dbReference type="EMBL" id="CP032157">
    <property type="protein sequence ID" value="AXY73551.1"/>
    <property type="molecule type" value="Genomic_DNA"/>
</dbReference>
<dbReference type="GO" id="GO:0003700">
    <property type="term" value="F:DNA-binding transcription factor activity"/>
    <property type="evidence" value="ECO:0007669"/>
    <property type="project" value="InterPro"/>
</dbReference>
<keyword evidence="3" id="KW-0804">Transcription</keyword>
<gene>
    <name evidence="5" type="ORF">D3H65_05960</name>
</gene>
<dbReference type="PANTHER" id="PTHR43280">
    <property type="entry name" value="ARAC-FAMILY TRANSCRIPTIONAL REGULATOR"/>
    <property type="match status" value="1"/>
</dbReference>
<accession>A0A3B7MSR3</accession>
<evidence type="ECO:0000259" key="4">
    <source>
        <dbReference type="PROSITE" id="PS01124"/>
    </source>
</evidence>
<dbReference type="KEGG" id="pseg:D3H65_05960"/>
<evidence type="ECO:0000256" key="2">
    <source>
        <dbReference type="ARBA" id="ARBA00023125"/>
    </source>
</evidence>
<evidence type="ECO:0000313" key="6">
    <source>
        <dbReference type="Proteomes" id="UP000263900"/>
    </source>
</evidence>
<dbReference type="GO" id="GO:0043565">
    <property type="term" value="F:sequence-specific DNA binding"/>
    <property type="evidence" value="ECO:0007669"/>
    <property type="project" value="InterPro"/>
</dbReference>
<sequence length="281" mass="32040">MENKISVGQCIVRESKVTSFNEAGPQPLYGISLFKGVGHITVDFTDYPVDGNIVLFTTPWQLAQLHLDEQATVRSLWFHADFYCIEHHKKEVACNGLLFNNIYAQPFIGLSEEAFASIHHLLDQLKEELQHADTWSQAVARSWLQLILAICSKTKAATLPVAEESQALHPIVQFKALLEQHYIKERTPAFYAAQLNLSPNNFSKQCKAWFQKSPSFLIQERVILEAKKLIHLSYKSMKEIAAELHFDDEHYFSRYFKKHTGVAPTFFRETVGISIVAQSSI</sequence>
<keyword evidence="2" id="KW-0238">DNA-binding</keyword>
<evidence type="ECO:0000313" key="5">
    <source>
        <dbReference type="EMBL" id="AXY73551.1"/>
    </source>
</evidence>
<dbReference type="SMART" id="SM00342">
    <property type="entry name" value="HTH_ARAC"/>
    <property type="match status" value="1"/>
</dbReference>
<dbReference type="RefSeq" id="WP_119049389.1">
    <property type="nucleotide sequence ID" value="NZ_CP032157.1"/>
</dbReference>
<dbReference type="OrthoDB" id="2585681at2"/>
<protein>
    <submittedName>
        <fullName evidence="5">Helix-turn-helix domain-containing protein</fullName>
    </submittedName>
</protein>
<evidence type="ECO:0000256" key="3">
    <source>
        <dbReference type="ARBA" id="ARBA00023163"/>
    </source>
</evidence>
<reference evidence="5 6" key="1">
    <citation type="submission" date="2018-09" db="EMBL/GenBank/DDBJ databases">
        <title>Genome sequencing of strain 6GH32-13.</title>
        <authorList>
            <person name="Weon H.-Y."/>
            <person name="Heo J."/>
            <person name="Kwon S.-W."/>
        </authorList>
    </citation>
    <scope>NUCLEOTIDE SEQUENCE [LARGE SCALE GENOMIC DNA]</scope>
    <source>
        <strain evidence="5 6">5GH32-13</strain>
    </source>
</reference>
<name>A0A3B7MSR3_9BACT</name>
<dbReference type="Gene3D" id="1.10.10.60">
    <property type="entry name" value="Homeodomain-like"/>
    <property type="match status" value="1"/>
</dbReference>
<dbReference type="SUPFAM" id="SSF46689">
    <property type="entry name" value="Homeodomain-like"/>
    <property type="match status" value="1"/>
</dbReference>
<proteinExistence type="predicted"/>
<dbReference type="InterPro" id="IPR009057">
    <property type="entry name" value="Homeodomain-like_sf"/>
</dbReference>
<keyword evidence="1" id="KW-0805">Transcription regulation</keyword>
<dbReference type="AlphaFoldDB" id="A0A3B7MSR3"/>
<dbReference type="Proteomes" id="UP000263900">
    <property type="component" value="Chromosome"/>
</dbReference>
<evidence type="ECO:0000256" key="1">
    <source>
        <dbReference type="ARBA" id="ARBA00023015"/>
    </source>
</evidence>